<dbReference type="GO" id="GO:0004063">
    <property type="term" value="F:aryldialkylphosphatase activity"/>
    <property type="evidence" value="ECO:0007669"/>
    <property type="project" value="UniProtKB-EC"/>
</dbReference>
<accession>A0A655DCC5</accession>
<dbReference type="EMBL" id="CNFT01000025">
    <property type="protein sequence ID" value="CKQ82621.1"/>
    <property type="molecule type" value="Genomic_DNA"/>
</dbReference>
<dbReference type="GO" id="GO:0008270">
    <property type="term" value="F:zinc ion binding"/>
    <property type="evidence" value="ECO:0007669"/>
    <property type="project" value="InterPro"/>
</dbReference>
<feature type="binding site" evidence="4">
    <location>
        <position position="296"/>
    </location>
    <ligand>
        <name>Zn(2+)</name>
        <dbReference type="ChEBI" id="CHEBI:29105"/>
        <label>2</label>
    </ligand>
</feature>
<feature type="binding site" evidence="4">
    <location>
        <position position="111"/>
    </location>
    <ligand>
        <name>Zn(2+)</name>
        <dbReference type="ChEBI" id="CHEBI:29105"/>
        <label>1</label>
    </ligand>
</feature>
<evidence type="ECO:0000313" key="9">
    <source>
        <dbReference type="EMBL" id="CNU56317.1"/>
    </source>
</evidence>
<feature type="binding site" evidence="4">
    <location>
        <position position="267"/>
    </location>
    <ligand>
        <name>Zn(2+)</name>
        <dbReference type="ChEBI" id="CHEBI:29105"/>
        <label>2</label>
    </ligand>
</feature>
<dbReference type="Proteomes" id="UP000050164">
    <property type="component" value="Unassembled WGS sequence"/>
</dbReference>
<dbReference type="EC" id="3.1.8.1" evidence="9"/>
<keyword evidence="2 9" id="KW-0378">Hydrolase</keyword>
<dbReference type="PANTHER" id="PTHR10819:SF3">
    <property type="entry name" value="PHOSPHOTRIESTERASE-RELATED PROTEIN"/>
    <property type="match status" value="1"/>
</dbReference>
<dbReference type="Proteomes" id="UP000049023">
    <property type="component" value="Unassembled WGS sequence"/>
</dbReference>
<evidence type="ECO:0000313" key="7">
    <source>
        <dbReference type="EMBL" id="CKR58722.1"/>
    </source>
</evidence>
<dbReference type="Proteomes" id="UP000039217">
    <property type="component" value="Unassembled WGS sequence"/>
</dbReference>
<evidence type="ECO:0000256" key="4">
    <source>
        <dbReference type="PIRSR" id="PIRSR601559-51"/>
    </source>
</evidence>
<evidence type="ECO:0000256" key="2">
    <source>
        <dbReference type="ARBA" id="ARBA00022801"/>
    </source>
</evidence>
<evidence type="ECO:0000313" key="13">
    <source>
        <dbReference type="Proteomes" id="UP000050164"/>
    </source>
</evidence>
<protein>
    <submittedName>
        <fullName evidence="9">Parathion hydrolase</fullName>
        <ecNumber evidence="9">3.1.8.1</ecNumber>
    </submittedName>
</protein>
<dbReference type="PROSITE" id="PS01322">
    <property type="entry name" value="PHOSPHOTRIESTERASE_1"/>
    <property type="match status" value="1"/>
</dbReference>
<dbReference type="EMBL" id="CNGE01000428">
    <property type="protein sequence ID" value="CKS73406.1"/>
    <property type="molecule type" value="Genomic_DNA"/>
</dbReference>
<dbReference type="InterPro" id="IPR017947">
    <property type="entry name" value="AryldialkylPase_Zn-BS"/>
</dbReference>
<name>A0A655DCC5_MYCTX</name>
<dbReference type="Pfam" id="PF02126">
    <property type="entry name" value="PTE"/>
    <property type="match status" value="1"/>
</dbReference>
<comment type="similarity">
    <text evidence="5">Belongs to the metallo-dependent hydrolases superfamily. Phosphotriesterase family.</text>
</comment>
<dbReference type="InterPro" id="IPR032466">
    <property type="entry name" value="Metal_Hydrolase"/>
</dbReference>
<dbReference type="EMBL" id="CQQC01000196">
    <property type="protein sequence ID" value="CNU56317.1"/>
    <property type="molecule type" value="Genomic_DNA"/>
</dbReference>
<feature type="binding site" evidence="4">
    <location>
        <position position="113"/>
    </location>
    <ligand>
        <name>Zn(2+)</name>
        <dbReference type="ChEBI" id="CHEBI:29105"/>
        <label>1</label>
    </ligand>
</feature>
<dbReference type="Proteomes" id="UP000048948">
    <property type="component" value="Unassembled WGS sequence"/>
</dbReference>
<comment type="cofactor">
    <cofactor evidence="4">
        <name>a divalent metal cation</name>
        <dbReference type="ChEBI" id="CHEBI:60240"/>
    </cofactor>
    <text evidence="4">Binds 2 divalent metal cations per subunit.</text>
</comment>
<feature type="binding site" description="via carbamate group" evidence="4">
    <location>
        <position position="234"/>
    </location>
    <ligand>
        <name>Zn(2+)</name>
        <dbReference type="ChEBI" id="CHEBI:29105"/>
        <label>2</label>
    </ligand>
</feature>
<dbReference type="PANTHER" id="PTHR10819">
    <property type="entry name" value="PHOSPHOTRIESTERASE-RELATED"/>
    <property type="match status" value="1"/>
</dbReference>
<dbReference type="SUPFAM" id="SSF51556">
    <property type="entry name" value="Metallo-dependent hydrolases"/>
    <property type="match status" value="1"/>
</dbReference>
<evidence type="ECO:0000313" key="11">
    <source>
        <dbReference type="Proteomes" id="UP000048948"/>
    </source>
</evidence>
<reference evidence="10 11" key="1">
    <citation type="submission" date="2015-03" db="EMBL/GenBank/DDBJ databases">
        <authorList>
            <consortium name="Pathogen Informatics"/>
        </authorList>
    </citation>
    <scope>NUCLEOTIDE SEQUENCE [LARGE SCALE GENOMIC DNA]</scope>
    <source>
        <strain evidence="8 11">Bir 172</strain>
        <strain evidence="6 13">Bir 185</strain>
        <strain evidence="7 12">Bir 187</strain>
        <strain evidence="9 10">D00501624</strain>
    </source>
</reference>
<organism evidence="9 10">
    <name type="scientific">Mycobacterium tuberculosis</name>
    <dbReference type="NCBI Taxonomy" id="1773"/>
    <lineage>
        <taxon>Bacteria</taxon>
        <taxon>Bacillati</taxon>
        <taxon>Actinomycetota</taxon>
        <taxon>Actinomycetes</taxon>
        <taxon>Mycobacteriales</taxon>
        <taxon>Mycobacteriaceae</taxon>
        <taxon>Mycobacterium</taxon>
        <taxon>Mycobacterium tuberculosis complex</taxon>
    </lineage>
</organism>
<dbReference type="CDD" id="cd00530">
    <property type="entry name" value="PTE"/>
    <property type="match status" value="1"/>
</dbReference>
<evidence type="ECO:0000256" key="3">
    <source>
        <dbReference type="PIRSR" id="PIRSR601559-50"/>
    </source>
</evidence>
<evidence type="ECO:0000256" key="1">
    <source>
        <dbReference type="ARBA" id="ARBA00022723"/>
    </source>
</evidence>
<evidence type="ECO:0000313" key="12">
    <source>
        <dbReference type="Proteomes" id="UP000049023"/>
    </source>
</evidence>
<dbReference type="PROSITE" id="PS51347">
    <property type="entry name" value="PHOSPHOTRIESTERASE_2"/>
    <property type="match status" value="1"/>
</dbReference>
<proteinExistence type="inferred from homology"/>
<sequence length="415" mass="45966">MRSRPTKSRKSEYQIRSWSSCLSRAFPLDSKKSTVAAMISPERRSGYLRVKWLGLSSIRIGSRAVRSTTRVTLLHCGPARHRLRPSISDVPELNTARGPIDTADLGVTLMHEHVFIMTTEIAQNYPEAWGDEDKRVAGAIARLGELKARGVDTIVDLTVIGLGRYIPRIARVAAATELNIVVATGLYTYNDVPFYFHYLGPGAQLDGPEIMTDMFVRDIEHGIADTGIKAGILKCATDEPGLTPGVERVLRAVAQAHKRTGAPISTHTHAGLRRGLDQQRIFAEEGVDLSRVVIGHCGDSTDVGYLEELIAAGSYLGMDRFGVDVISPFQDRVNIVARMCERGHADKMVLSHDACCYFDALPEELVPVAMPNWHYLHIHNDVIPALKQHGVTDEQLHTMLVDNPRRIFERQGGYQ</sequence>
<evidence type="ECO:0000313" key="8">
    <source>
        <dbReference type="EMBL" id="CKS73406.1"/>
    </source>
</evidence>
<gene>
    <name evidence="9" type="primary">opd</name>
    <name evidence="9" type="ORF">ERS007661_00861</name>
    <name evidence="8" type="ORF">ERS027646_02373</name>
    <name evidence="6" type="ORF">ERS027659_00209</name>
    <name evidence="7" type="ORF">ERS027661_01692</name>
</gene>
<evidence type="ECO:0000256" key="5">
    <source>
        <dbReference type="PROSITE-ProRule" id="PRU00679"/>
    </source>
</evidence>
<evidence type="ECO:0000313" key="6">
    <source>
        <dbReference type="EMBL" id="CKQ82621.1"/>
    </source>
</evidence>
<dbReference type="InterPro" id="IPR001559">
    <property type="entry name" value="Phosphotriesterase"/>
</dbReference>
<feature type="binding site" evidence="4">
    <location>
        <position position="353"/>
    </location>
    <ligand>
        <name>Zn(2+)</name>
        <dbReference type="ChEBI" id="CHEBI:29105"/>
        <label>1</label>
    </ligand>
</feature>
<feature type="binding site" description="via carbamate group" evidence="4">
    <location>
        <position position="234"/>
    </location>
    <ligand>
        <name>Zn(2+)</name>
        <dbReference type="ChEBI" id="CHEBI:29105"/>
        <label>1</label>
    </ligand>
</feature>
<feature type="modified residue" description="N6-carboxylysine" evidence="3 5">
    <location>
        <position position="234"/>
    </location>
</feature>
<evidence type="ECO:0000313" key="10">
    <source>
        <dbReference type="Proteomes" id="UP000039217"/>
    </source>
</evidence>
<dbReference type="AlphaFoldDB" id="A0A655DCC5"/>
<keyword evidence="1 4" id="KW-0479">Metal-binding</keyword>
<dbReference type="EMBL" id="CNFU01000305">
    <property type="protein sequence ID" value="CKR58722.1"/>
    <property type="molecule type" value="Genomic_DNA"/>
</dbReference>
<dbReference type="Gene3D" id="3.20.20.140">
    <property type="entry name" value="Metal-dependent hydrolases"/>
    <property type="match status" value="1"/>
</dbReference>